<gene>
    <name evidence="9" type="ORF">SAMN05421797_1109</name>
</gene>
<reference evidence="10" key="1">
    <citation type="submission" date="2017-01" db="EMBL/GenBank/DDBJ databases">
        <authorList>
            <person name="Varghese N."/>
            <person name="Submissions S."/>
        </authorList>
    </citation>
    <scope>NUCLEOTIDE SEQUENCE [LARGE SCALE GENOMIC DNA]</scope>
    <source>
        <strain evidence="10">DSM 15366</strain>
    </source>
</reference>
<keyword evidence="10" id="KW-1185">Reference proteome</keyword>
<evidence type="ECO:0000256" key="6">
    <source>
        <dbReference type="SAM" id="SignalP"/>
    </source>
</evidence>
<keyword evidence="5" id="KW-0998">Cell outer membrane</keyword>
<feature type="signal peptide" evidence="6">
    <location>
        <begin position="1"/>
        <end position="24"/>
    </location>
</feature>
<comment type="subcellular location">
    <subcellularLocation>
        <location evidence="1">Cell outer membrane</location>
    </subcellularLocation>
</comment>
<evidence type="ECO:0000259" key="8">
    <source>
        <dbReference type="Pfam" id="PF14322"/>
    </source>
</evidence>
<dbReference type="InterPro" id="IPR011990">
    <property type="entry name" value="TPR-like_helical_dom_sf"/>
</dbReference>
<feature type="domain" description="RagB/SusD" evidence="7">
    <location>
        <begin position="299"/>
        <end position="570"/>
    </location>
</feature>
<evidence type="ECO:0000259" key="7">
    <source>
        <dbReference type="Pfam" id="PF07980"/>
    </source>
</evidence>
<sequence>MKSKIIIFKTLLLIGLALSSSCEQDLGDNFAQTELTEATFFKTSNDFKLYSNNYYGSLPAHGLWGREDWSDLTTSVNGNVISRGEHVTGFNSGVWDNSYALIRSTSTLIEKIEEADSELRSSIGQYKGESHFFRGMAYFNLLRQFGGVPLIDHTLSIDSQELNAPRNSREEIVAFIISELKLATDHLLLKDELGGDDNGRVTKGAAFAFLSRVALFEGTWQKYHGGSDSQRLLQEAITASEQVMNDTYELFDRRDVLGDDNYKYLFTLDKKQANPANLTKSDNNEFILSARRDLDEKPHNSRPDPVNGLNPTKKLVDMFLCTDGLPVESSPLFKGKSKIDSEYENRDSRMLMSVPLTVYYNSQQAAWTRNWSDLNDPTRGTLNLVEIPGRTATGYITLKFMLENEQPNGSDYPVIRLAEVLLNFAEATYELNGSISDGDLDKSVNQLRERVGLPSLTNAFVAENGLNMLNEIRRERAVELFAEGFRYDDLRRWKTAETELPKPMLGIKYGGTEWETHENWASLTPNLDAEGFIIVDPASNRRFDPKKHYLFPLPLRQLQLNDELEQNPGW</sequence>
<dbReference type="InterPro" id="IPR012944">
    <property type="entry name" value="SusD_RagB_dom"/>
</dbReference>
<dbReference type="GO" id="GO:0009279">
    <property type="term" value="C:cell outer membrane"/>
    <property type="evidence" value="ECO:0007669"/>
    <property type="project" value="UniProtKB-SubCell"/>
</dbReference>
<evidence type="ECO:0000256" key="1">
    <source>
        <dbReference type="ARBA" id="ARBA00004442"/>
    </source>
</evidence>
<keyword evidence="3 6" id="KW-0732">Signal</keyword>
<dbReference type="OrthoDB" id="5694214at2"/>
<dbReference type="Pfam" id="PF07980">
    <property type="entry name" value="SusD_RagB"/>
    <property type="match status" value="1"/>
</dbReference>
<feature type="domain" description="SusD-like N-terminal" evidence="8">
    <location>
        <begin position="91"/>
        <end position="215"/>
    </location>
</feature>
<keyword evidence="4" id="KW-0472">Membrane</keyword>
<evidence type="ECO:0000256" key="5">
    <source>
        <dbReference type="ARBA" id="ARBA00023237"/>
    </source>
</evidence>
<dbReference type="AlphaFoldDB" id="A0A1N6ZXK8"/>
<evidence type="ECO:0000313" key="10">
    <source>
        <dbReference type="Proteomes" id="UP000186953"/>
    </source>
</evidence>
<dbReference type="STRING" id="228959.SAMN05421797_1109"/>
<proteinExistence type="inferred from homology"/>
<dbReference type="RefSeq" id="WP_076550821.1">
    <property type="nucleotide sequence ID" value="NZ_FTMA01000010.1"/>
</dbReference>
<dbReference type="Pfam" id="PF14322">
    <property type="entry name" value="SusD-like_3"/>
    <property type="match status" value="1"/>
</dbReference>
<evidence type="ECO:0000256" key="2">
    <source>
        <dbReference type="ARBA" id="ARBA00006275"/>
    </source>
</evidence>
<evidence type="ECO:0000256" key="3">
    <source>
        <dbReference type="ARBA" id="ARBA00022729"/>
    </source>
</evidence>
<name>A0A1N6ZXK8_9FLAO</name>
<evidence type="ECO:0000313" key="9">
    <source>
        <dbReference type="EMBL" id="SIR31545.1"/>
    </source>
</evidence>
<evidence type="ECO:0000256" key="4">
    <source>
        <dbReference type="ARBA" id="ARBA00023136"/>
    </source>
</evidence>
<dbReference type="PROSITE" id="PS51257">
    <property type="entry name" value="PROKAR_LIPOPROTEIN"/>
    <property type="match status" value="1"/>
</dbReference>
<comment type="similarity">
    <text evidence="2">Belongs to the SusD family.</text>
</comment>
<dbReference type="SUPFAM" id="SSF48452">
    <property type="entry name" value="TPR-like"/>
    <property type="match status" value="1"/>
</dbReference>
<dbReference type="Gene3D" id="1.25.40.390">
    <property type="match status" value="1"/>
</dbReference>
<dbReference type="EMBL" id="FTMA01000010">
    <property type="protein sequence ID" value="SIR31545.1"/>
    <property type="molecule type" value="Genomic_DNA"/>
</dbReference>
<dbReference type="Proteomes" id="UP000186953">
    <property type="component" value="Unassembled WGS sequence"/>
</dbReference>
<dbReference type="InterPro" id="IPR033985">
    <property type="entry name" value="SusD-like_N"/>
</dbReference>
<organism evidence="9 10">
    <name type="scientific">Maribacter ulvicola</name>
    <dbReference type="NCBI Taxonomy" id="228959"/>
    <lineage>
        <taxon>Bacteria</taxon>
        <taxon>Pseudomonadati</taxon>
        <taxon>Bacteroidota</taxon>
        <taxon>Flavobacteriia</taxon>
        <taxon>Flavobacteriales</taxon>
        <taxon>Flavobacteriaceae</taxon>
        <taxon>Maribacter</taxon>
    </lineage>
</organism>
<protein>
    <submittedName>
        <fullName evidence="9">Starch-binding associating with outer membrane</fullName>
    </submittedName>
</protein>
<accession>A0A1N6ZXK8</accession>
<feature type="chain" id="PRO_5013111442" evidence="6">
    <location>
        <begin position="25"/>
        <end position="570"/>
    </location>
</feature>